<comment type="caution">
    <text evidence="1">The sequence shown here is derived from an EMBL/GenBank/DDBJ whole genome shotgun (WGS) entry which is preliminary data.</text>
</comment>
<sequence>SIDDLVRQYNLPLGEGLIEHNRSRLHDNLRLPKSLSHLRQDRRNILYEEEFDLEEVAFTGAI</sequence>
<feature type="non-terminal residue" evidence="1">
    <location>
        <position position="1"/>
    </location>
</feature>
<gene>
    <name evidence="1" type="ORF">HAX54_039339</name>
</gene>
<keyword evidence="2" id="KW-1185">Reference proteome</keyword>
<proteinExistence type="predicted"/>
<organism evidence="1 2">
    <name type="scientific">Datura stramonium</name>
    <name type="common">Jimsonweed</name>
    <name type="synonym">Common thornapple</name>
    <dbReference type="NCBI Taxonomy" id="4076"/>
    <lineage>
        <taxon>Eukaryota</taxon>
        <taxon>Viridiplantae</taxon>
        <taxon>Streptophyta</taxon>
        <taxon>Embryophyta</taxon>
        <taxon>Tracheophyta</taxon>
        <taxon>Spermatophyta</taxon>
        <taxon>Magnoliopsida</taxon>
        <taxon>eudicotyledons</taxon>
        <taxon>Gunneridae</taxon>
        <taxon>Pentapetalae</taxon>
        <taxon>asterids</taxon>
        <taxon>lamiids</taxon>
        <taxon>Solanales</taxon>
        <taxon>Solanaceae</taxon>
        <taxon>Solanoideae</taxon>
        <taxon>Datureae</taxon>
        <taxon>Datura</taxon>
    </lineage>
</organism>
<dbReference type="Proteomes" id="UP000823775">
    <property type="component" value="Unassembled WGS sequence"/>
</dbReference>
<reference evidence="1 2" key="1">
    <citation type="journal article" date="2021" name="BMC Genomics">
        <title>Datura genome reveals duplications of psychoactive alkaloid biosynthetic genes and high mutation rate following tissue culture.</title>
        <authorList>
            <person name="Rajewski A."/>
            <person name="Carter-House D."/>
            <person name="Stajich J."/>
            <person name="Litt A."/>
        </authorList>
    </citation>
    <scope>NUCLEOTIDE SEQUENCE [LARGE SCALE GENOMIC DNA]</scope>
    <source>
        <strain evidence="1">AR-01</strain>
    </source>
</reference>
<accession>A0ABS8VNZ6</accession>
<evidence type="ECO:0000313" key="2">
    <source>
        <dbReference type="Proteomes" id="UP000823775"/>
    </source>
</evidence>
<feature type="non-terminal residue" evidence="1">
    <location>
        <position position="62"/>
    </location>
</feature>
<evidence type="ECO:0000313" key="1">
    <source>
        <dbReference type="EMBL" id="MCE0481529.1"/>
    </source>
</evidence>
<name>A0ABS8VNZ6_DATST</name>
<protein>
    <submittedName>
        <fullName evidence="1">Uncharacterized protein</fullName>
    </submittedName>
</protein>
<dbReference type="EMBL" id="JACEIK010005443">
    <property type="protein sequence ID" value="MCE0481529.1"/>
    <property type="molecule type" value="Genomic_DNA"/>
</dbReference>